<keyword evidence="4 6" id="KW-1133">Transmembrane helix</keyword>
<evidence type="ECO:0000256" key="2">
    <source>
        <dbReference type="ARBA" id="ARBA00022475"/>
    </source>
</evidence>
<dbReference type="OrthoDB" id="5240734at2"/>
<evidence type="ECO:0000313" key="7">
    <source>
        <dbReference type="EMBL" id="TWU67586.1"/>
    </source>
</evidence>
<evidence type="ECO:0000313" key="8">
    <source>
        <dbReference type="Proteomes" id="UP000316476"/>
    </source>
</evidence>
<sequence length="433" mass="46989">MKPLARQFGISFLLKGASGGIGFLTTVVLGRTLGASGSGVFFLALSILTISSAVSRLGFDQAITRRVAQLKENNEWPKINSLHRRTITYITVCSCLFSAILYTLAPTLAENCFQNPKLLPALRWACLSIPPFSLTWAHSHFFQGIGKISLFQTFQNLCTYSIFLTLWFSASTLLKTIPQTAQLASALFAAACYISATASIITWQKTTRQKKQSPTDIENLEWCRDVSPLFGMLIISQLLLWTPQIILGAFWEESQVGIYTASLRLANLVSLILVGVNSVVFPRFAALHARGDHDNLKALAQRTARLMLIGCLPFLISLLMLPNLFLSLFGKDFTAGSTVLQIITLGQFFNVATGSVGGLLNMTGNQGAAFKCLFASLLVALMGSFALIPSYGAEGAAVSQSLSISIAMTLLTVTATKRLGFTPISLKPPSLRR</sequence>
<feature type="transmembrane region" description="Helical" evidence="6">
    <location>
        <begin position="338"/>
        <end position="360"/>
    </location>
</feature>
<dbReference type="Proteomes" id="UP000316476">
    <property type="component" value="Unassembled WGS sequence"/>
</dbReference>
<protein>
    <submittedName>
        <fullName evidence="7">Stage V sporulation protein B</fullName>
    </submittedName>
</protein>
<name>A0A5C6FYZ2_9PLAN</name>
<feature type="transmembrane region" description="Helical" evidence="6">
    <location>
        <begin position="372"/>
        <end position="391"/>
    </location>
</feature>
<feature type="transmembrane region" description="Helical" evidence="6">
    <location>
        <begin position="121"/>
        <end position="137"/>
    </location>
</feature>
<feature type="transmembrane region" description="Helical" evidence="6">
    <location>
        <begin position="157"/>
        <end position="177"/>
    </location>
</feature>
<feature type="transmembrane region" description="Helical" evidence="6">
    <location>
        <begin position="12"/>
        <end position="33"/>
    </location>
</feature>
<dbReference type="PANTHER" id="PTHR30250">
    <property type="entry name" value="PST FAMILY PREDICTED COLANIC ACID TRANSPORTER"/>
    <property type="match status" value="1"/>
</dbReference>
<evidence type="ECO:0000256" key="3">
    <source>
        <dbReference type="ARBA" id="ARBA00022692"/>
    </source>
</evidence>
<feature type="transmembrane region" description="Helical" evidence="6">
    <location>
        <begin position="306"/>
        <end position="326"/>
    </location>
</feature>
<feature type="transmembrane region" description="Helical" evidence="6">
    <location>
        <begin position="263"/>
        <end position="285"/>
    </location>
</feature>
<gene>
    <name evidence="7" type="primary">spoVB</name>
    <name evidence="7" type="ORF">V7x_31610</name>
</gene>
<feature type="transmembrane region" description="Helical" evidence="6">
    <location>
        <begin position="229"/>
        <end position="251"/>
    </location>
</feature>
<evidence type="ECO:0000256" key="6">
    <source>
        <dbReference type="SAM" id="Phobius"/>
    </source>
</evidence>
<feature type="transmembrane region" description="Helical" evidence="6">
    <location>
        <begin position="183"/>
        <end position="203"/>
    </location>
</feature>
<dbReference type="PANTHER" id="PTHR30250:SF11">
    <property type="entry name" value="O-ANTIGEN TRANSPORTER-RELATED"/>
    <property type="match status" value="1"/>
</dbReference>
<keyword evidence="5 6" id="KW-0472">Membrane</keyword>
<feature type="transmembrane region" description="Helical" evidence="6">
    <location>
        <begin position="39"/>
        <end position="59"/>
    </location>
</feature>
<dbReference type="CDD" id="cd13128">
    <property type="entry name" value="MATE_Wzx_like"/>
    <property type="match status" value="1"/>
</dbReference>
<evidence type="ECO:0000256" key="1">
    <source>
        <dbReference type="ARBA" id="ARBA00004651"/>
    </source>
</evidence>
<dbReference type="EMBL" id="SJPZ01000001">
    <property type="protein sequence ID" value="TWU67586.1"/>
    <property type="molecule type" value="Genomic_DNA"/>
</dbReference>
<feature type="transmembrane region" description="Helical" evidence="6">
    <location>
        <begin position="87"/>
        <end position="109"/>
    </location>
</feature>
<keyword evidence="3 6" id="KW-0812">Transmembrane</keyword>
<proteinExistence type="predicted"/>
<dbReference type="GO" id="GO:0005886">
    <property type="term" value="C:plasma membrane"/>
    <property type="evidence" value="ECO:0007669"/>
    <property type="project" value="UniProtKB-SubCell"/>
</dbReference>
<dbReference type="AlphaFoldDB" id="A0A5C6FYZ2"/>
<comment type="subcellular location">
    <subcellularLocation>
        <location evidence="1">Cell membrane</location>
        <topology evidence="1">Multi-pass membrane protein</topology>
    </subcellularLocation>
</comment>
<evidence type="ECO:0000256" key="5">
    <source>
        <dbReference type="ARBA" id="ARBA00023136"/>
    </source>
</evidence>
<accession>A0A5C6FYZ2</accession>
<keyword evidence="2" id="KW-1003">Cell membrane</keyword>
<dbReference type="Pfam" id="PF01943">
    <property type="entry name" value="Polysacc_synt"/>
    <property type="match status" value="1"/>
</dbReference>
<feature type="transmembrane region" description="Helical" evidence="6">
    <location>
        <begin position="397"/>
        <end position="416"/>
    </location>
</feature>
<reference evidence="7 8" key="1">
    <citation type="submission" date="2019-02" db="EMBL/GenBank/DDBJ databases">
        <title>Deep-cultivation of Planctomycetes and their phenomic and genomic characterization uncovers novel biology.</title>
        <authorList>
            <person name="Wiegand S."/>
            <person name="Jogler M."/>
            <person name="Boedeker C."/>
            <person name="Pinto D."/>
            <person name="Vollmers J."/>
            <person name="Rivas-Marin E."/>
            <person name="Kohn T."/>
            <person name="Peeters S.H."/>
            <person name="Heuer A."/>
            <person name="Rast P."/>
            <person name="Oberbeckmann S."/>
            <person name="Bunk B."/>
            <person name="Jeske O."/>
            <person name="Meyerdierks A."/>
            <person name="Storesund J.E."/>
            <person name="Kallscheuer N."/>
            <person name="Luecker S."/>
            <person name="Lage O.M."/>
            <person name="Pohl T."/>
            <person name="Merkel B.J."/>
            <person name="Hornburger P."/>
            <person name="Mueller R.-W."/>
            <person name="Bruemmer F."/>
            <person name="Labrenz M."/>
            <person name="Spormann A.M."/>
            <person name="Op Den Camp H."/>
            <person name="Overmann J."/>
            <person name="Amann R."/>
            <person name="Jetten M.S.M."/>
            <person name="Mascher T."/>
            <person name="Medema M.H."/>
            <person name="Devos D.P."/>
            <person name="Kaster A.-K."/>
            <person name="Ovreas L."/>
            <person name="Rohde M."/>
            <person name="Galperin M.Y."/>
            <person name="Jogler C."/>
        </authorList>
    </citation>
    <scope>NUCLEOTIDE SEQUENCE [LARGE SCALE GENOMIC DNA]</scope>
    <source>
        <strain evidence="7 8">V7</strain>
    </source>
</reference>
<dbReference type="InterPro" id="IPR050833">
    <property type="entry name" value="Poly_Biosynth_Transport"/>
</dbReference>
<comment type="caution">
    <text evidence="7">The sequence shown here is derived from an EMBL/GenBank/DDBJ whole genome shotgun (WGS) entry which is preliminary data.</text>
</comment>
<evidence type="ECO:0000256" key="4">
    <source>
        <dbReference type="ARBA" id="ARBA00022989"/>
    </source>
</evidence>
<organism evidence="7 8">
    <name type="scientific">Crateriforma conspicua</name>
    <dbReference type="NCBI Taxonomy" id="2527996"/>
    <lineage>
        <taxon>Bacteria</taxon>
        <taxon>Pseudomonadati</taxon>
        <taxon>Planctomycetota</taxon>
        <taxon>Planctomycetia</taxon>
        <taxon>Planctomycetales</taxon>
        <taxon>Planctomycetaceae</taxon>
        <taxon>Crateriforma</taxon>
    </lineage>
</organism>
<dbReference type="RefSeq" id="WP_146413966.1">
    <property type="nucleotide sequence ID" value="NZ_SJPZ01000001.1"/>
</dbReference>
<dbReference type="InterPro" id="IPR002797">
    <property type="entry name" value="Polysacc_synth"/>
</dbReference>